<name>A0A347THV3_9BACT</name>
<dbReference type="Proteomes" id="UP000264693">
    <property type="component" value="Chromosome"/>
</dbReference>
<evidence type="ECO:0000313" key="2">
    <source>
        <dbReference type="EMBL" id="AXX86181.1"/>
    </source>
</evidence>
<feature type="domain" description="AAA+ ATPase" evidence="1">
    <location>
        <begin position="56"/>
        <end position="203"/>
    </location>
</feature>
<gene>
    <name evidence="2" type="ORF">AMRN_0412</name>
</gene>
<dbReference type="PANTHER" id="PTHR42935:SF1">
    <property type="entry name" value="SLR0930 PROTEIN"/>
    <property type="match status" value="1"/>
</dbReference>
<evidence type="ECO:0000259" key="1">
    <source>
        <dbReference type="SMART" id="SM00382"/>
    </source>
</evidence>
<dbReference type="InterPro" id="IPR003593">
    <property type="entry name" value="AAA+_ATPase"/>
</dbReference>
<evidence type="ECO:0000313" key="3">
    <source>
        <dbReference type="Proteomes" id="UP000264693"/>
    </source>
</evidence>
<sequence length="255" mass="29159">MIIDWEKSFAAIYRAKTDSLKPVKYLDDTTFDDLVGIENQKQQIIENTTRFLKGLPSNNVLLWGARGTGKSSIIKALLNKYKNKDLRVIEISRDDLDELVYISDAIREEPYKFIIFCDDLSFEGTEKAYKGLKPILEGSIEAPASNIKIYATSNRRHIVAEYQGDNEGTKVSNNGEIHYSDSVEEKISLSDRFGLSIGFYNGTQQDYLKVINNYFKDYKGDINELHKKALQFAQSRSSKSPRTAKQFYNSFIQSK</sequence>
<dbReference type="PANTHER" id="PTHR42935">
    <property type="entry name" value="SLR0930 PROTEIN"/>
    <property type="match status" value="1"/>
</dbReference>
<dbReference type="Gene3D" id="3.40.50.300">
    <property type="entry name" value="P-loop containing nucleotide triphosphate hydrolases"/>
    <property type="match status" value="1"/>
</dbReference>
<dbReference type="InterPro" id="IPR027417">
    <property type="entry name" value="P-loop_NTPase"/>
</dbReference>
<dbReference type="AlphaFoldDB" id="A0A347THV3"/>
<dbReference type="CDD" id="cd00009">
    <property type="entry name" value="AAA"/>
    <property type="match status" value="1"/>
</dbReference>
<dbReference type="SUPFAM" id="SSF52540">
    <property type="entry name" value="P-loop containing nucleoside triphosphate hydrolases"/>
    <property type="match status" value="1"/>
</dbReference>
<organism evidence="2 3">
    <name type="scientific">Malaciobacter marinus</name>
    <dbReference type="NCBI Taxonomy" id="505249"/>
    <lineage>
        <taxon>Bacteria</taxon>
        <taxon>Pseudomonadati</taxon>
        <taxon>Campylobacterota</taxon>
        <taxon>Epsilonproteobacteria</taxon>
        <taxon>Campylobacterales</taxon>
        <taxon>Arcobacteraceae</taxon>
        <taxon>Malaciobacter</taxon>
    </lineage>
</organism>
<proteinExistence type="predicted"/>
<dbReference type="InterPro" id="IPR008533">
    <property type="entry name" value="DUF815"/>
</dbReference>
<keyword evidence="2" id="KW-0067">ATP-binding</keyword>
<dbReference type="GO" id="GO:0005524">
    <property type="term" value="F:ATP binding"/>
    <property type="evidence" value="ECO:0007669"/>
    <property type="project" value="UniProtKB-KW"/>
</dbReference>
<keyword evidence="2" id="KW-0547">Nucleotide-binding</keyword>
<reference evidence="2 3" key="1">
    <citation type="submission" date="2018-08" db="EMBL/GenBank/DDBJ databases">
        <title>Complete genome of the Arcobacter marinus type strain JCM 15502.</title>
        <authorList>
            <person name="Miller W.G."/>
            <person name="Yee E."/>
            <person name="Huynh S."/>
            <person name="Parker C.T."/>
        </authorList>
    </citation>
    <scope>NUCLEOTIDE SEQUENCE [LARGE SCALE GENOMIC DNA]</scope>
    <source>
        <strain evidence="2 3">JCM 15502</strain>
    </source>
</reference>
<dbReference type="KEGG" id="amar:AMRN_0412"/>
<dbReference type="EMBL" id="CP032101">
    <property type="protein sequence ID" value="AXX86181.1"/>
    <property type="molecule type" value="Genomic_DNA"/>
</dbReference>
<dbReference type="Pfam" id="PF05673">
    <property type="entry name" value="DUF815"/>
    <property type="match status" value="1"/>
</dbReference>
<dbReference type="SMART" id="SM00382">
    <property type="entry name" value="AAA"/>
    <property type="match status" value="1"/>
</dbReference>
<protein>
    <submittedName>
        <fullName evidence="2">ATP-binding protein (AAA, DUF815 domains)</fullName>
    </submittedName>
</protein>
<accession>A0A347THV3</accession>